<keyword evidence="2" id="KW-1185">Reference proteome</keyword>
<reference evidence="2" key="1">
    <citation type="submission" date="2017-06" db="EMBL/GenBank/DDBJ databases">
        <authorList>
            <person name="Cremers G."/>
        </authorList>
    </citation>
    <scope>NUCLEOTIDE SEQUENCE [LARGE SCALE GENOMIC DNA]</scope>
</reference>
<dbReference type="RefSeq" id="WP_096203462.1">
    <property type="nucleotide sequence ID" value="NZ_FZMP01000008.1"/>
</dbReference>
<dbReference type="AlphaFoldDB" id="A0A284VIG2"/>
<dbReference type="Proteomes" id="UP000218615">
    <property type="component" value="Unassembled WGS sequence"/>
</dbReference>
<name>A0A284VIG2_9EURY</name>
<gene>
    <name evidence="1" type="ORF">MNV_1050018</name>
</gene>
<dbReference type="OrthoDB" id="376254at2157"/>
<sequence>MLELIFGTRTKVRLLQLLAASRSPITRNELARITHSGIRSTYTQIEELIAIGVLKETENGRSRVVLDPEFPFYDSIRDLLLSSRDYPGTPQDVLKLVDRICGDNYYLGAFTAARQSITPIDYDPPVYMINILKKQYRRLYPRLKALGKLPNIRVYEKTGEAGETTIIANACESIPPDVKRVDYLNVEVWIASTERGIIECLARKTPFTLYGTYLALLQNRLDNVIDLAYFRKLAMEENCLPLALAVMSEFNEVSGRDIFELTEEEKKMASSAKEMVDTKEIKHAINTVMG</sequence>
<accession>A0A284VIG2</accession>
<evidence type="ECO:0008006" key="3">
    <source>
        <dbReference type="Google" id="ProtNLM"/>
    </source>
</evidence>
<protein>
    <recommendedName>
        <fullName evidence="3">Transcriptional regulator</fullName>
    </recommendedName>
</protein>
<evidence type="ECO:0000313" key="1">
    <source>
        <dbReference type="EMBL" id="SNQ59058.1"/>
    </source>
</evidence>
<organism evidence="1 2">
    <name type="scientific">Candidatus Methanoperedens nitratireducens</name>
    <dbReference type="NCBI Taxonomy" id="1392998"/>
    <lineage>
        <taxon>Archaea</taxon>
        <taxon>Methanobacteriati</taxon>
        <taxon>Methanobacteriota</taxon>
        <taxon>Stenosarchaea group</taxon>
        <taxon>Methanomicrobia</taxon>
        <taxon>Methanosarcinales</taxon>
        <taxon>ANME-2 cluster</taxon>
        <taxon>Candidatus Methanoperedentaceae</taxon>
        <taxon>Candidatus Methanoperedens</taxon>
    </lineage>
</organism>
<evidence type="ECO:0000313" key="2">
    <source>
        <dbReference type="Proteomes" id="UP000218615"/>
    </source>
</evidence>
<dbReference type="EMBL" id="FZMP01000008">
    <property type="protein sequence ID" value="SNQ59058.1"/>
    <property type="molecule type" value="Genomic_DNA"/>
</dbReference>
<proteinExistence type="predicted"/>